<gene>
    <name evidence="2" type="ORF">CFRA_06830</name>
</gene>
<dbReference type="SUPFAM" id="SSF53474">
    <property type="entry name" value="alpha/beta-Hydrolases"/>
    <property type="match status" value="1"/>
</dbReference>
<dbReference type="InterPro" id="IPR050583">
    <property type="entry name" value="Mycobacterial_A85_antigen"/>
</dbReference>
<dbReference type="Gene3D" id="3.40.50.1820">
    <property type="entry name" value="alpha/beta hydrolase"/>
    <property type="match status" value="1"/>
</dbReference>
<dbReference type="InterPro" id="IPR029058">
    <property type="entry name" value="AB_hydrolase_fold"/>
</dbReference>
<evidence type="ECO:0000256" key="1">
    <source>
        <dbReference type="SAM" id="Phobius"/>
    </source>
</evidence>
<dbReference type="AlphaFoldDB" id="A0A1L7CT49"/>
<dbReference type="GO" id="GO:0016747">
    <property type="term" value="F:acyltransferase activity, transferring groups other than amino-acyl groups"/>
    <property type="evidence" value="ECO:0007669"/>
    <property type="project" value="TreeGrafter"/>
</dbReference>
<dbReference type="Proteomes" id="UP000185434">
    <property type="component" value="Chromosome"/>
</dbReference>
<feature type="transmembrane region" description="Helical" evidence="1">
    <location>
        <begin position="102"/>
        <end position="121"/>
    </location>
</feature>
<dbReference type="OrthoDB" id="3723842at2"/>
<dbReference type="Pfam" id="PF00756">
    <property type="entry name" value="Esterase"/>
    <property type="match status" value="1"/>
</dbReference>
<keyword evidence="1" id="KW-0812">Transmembrane</keyword>
<feature type="transmembrane region" description="Helical" evidence="1">
    <location>
        <begin position="45"/>
        <end position="63"/>
    </location>
</feature>
<feature type="transmembrane region" description="Helical" evidence="1">
    <location>
        <begin position="6"/>
        <end position="25"/>
    </location>
</feature>
<protein>
    <recommendedName>
        <fullName evidence="4">Esterase</fullName>
    </recommendedName>
</protein>
<name>A0A1L7CT49_9CORY</name>
<sequence length="412" mass="43365">MLGGAAEVVVCICLALGVLLALVALATARARRGRQGHGPRRGRRLALALGSAAGVTVLVWLVLEVVWKPFGEPTSWIVYAVWGLVLLGLTALALAAGRRLPATVAVVVLVLGALGATNVVFQQYPTLRSLHPVPAAKEMDWAEFKATTQPPQEDGRDIGALVHVDLPSGTDFTARQALAYVPPAYWHSPQHRLPVLMLMAGNPGSPEQWFDSGTAGETADAWQAAHDGVSPIVVSVDGTGSLTGNPGCTGASREYVTDTAPDLIARRFRVDPDRSHWTIGGLSYGGTCALQVVTNSPDAFGSFLDFSGQAEPSLGDHARTVAELFGGDEAAFRAENPADLLKAKRYDGIAGRFVAGSSDHEATAALKDLSRAAEQAGMDVGYTEVPGGHDFGVWRAALRGNFDFVAQRGGLE</sequence>
<reference evidence="2 3" key="1">
    <citation type="submission" date="2014-08" db="EMBL/GenBank/DDBJ databases">
        <title>Complete genome sequence of Corynebacterium frankenforstense ST18(T) (=DSM 45800(T)), isolated from raw cow milk.</title>
        <authorList>
            <person name="Ruckert C."/>
            <person name="Albersmeier A."/>
            <person name="Winkler A."/>
            <person name="Lipski A."/>
            <person name="Kalinowski J."/>
        </authorList>
    </citation>
    <scope>NUCLEOTIDE SEQUENCE [LARGE SCALE GENOMIC DNA]</scope>
    <source>
        <strain evidence="2 3">ST18</strain>
    </source>
</reference>
<accession>A0A1L7CT49</accession>
<dbReference type="STRING" id="1437875.CFRA_06830"/>
<feature type="transmembrane region" description="Helical" evidence="1">
    <location>
        <begin position="75"/>
        <end position="95"/>
    </location>
</feature>
<evidence type="ECO:0000313" key="2">
    <source>
        <dbReference type="EMBL" id="APT89007.1"/>
    </source>
</evidence>
<keyword evidence="1" id="KW-1133">Transmembrane helix</keyword>
<dbReference type="InterPro" id="IPR000801">
    <property type="entry name" value="Esterase-like"/>
</dbReference>
<dbReference type="EMBL" id="CP009247">
    <property type="protein sequence ID" value="APT89007.1"/>
    <property type="molecule type" value="Genomic_DNA"/>
</dbReference>
<dbReference type="PANTHER" id="PTHR48098">
    <property type="entry name" value="ENTEROCHELIN ESTERASE-RELATED"/>
    <property type="match status" value="1"/>
</dbReference>
<keyword evidence="3" id="KW-1185">Reference proteome</keyword>
<keyword evidence="1" id="KW-0472">Membrane</keyword>
<dbReference type="KEGG" id="cfk:CFRA_06830"/>
<evidence type="ECO:0008006" key="4">
    <source>
        <dbReference type="Google" id="ProtNLM"/>
    </source>
</evidence>
<proteinExistence type="predicted"/>
<dbReference type="PANTHER" id="PTHR48098:SF1">
    <property type="entry name" value="DIACYLGLYCEROL ACYLTRANSFERASE_MYCOLYLTRANSFERASE AG85A"/>
    <property type="match status" value="1"/>
</dbReference>
<organism evidence="2 3">
    <name type="scientific">Corynebacterium frankenforstense DSM 45800</name>
    <dbReference type="NCBI Taxonomy" id="1437875"/>
    <lineage>
        <taxon>Bacteria</taxon>
        <taxon>Bacillati</taxon>
        <taxon>Actinomycetota</taxon>
        <taxon>Actinomycetes</taxon>
        <taxon>Mycobacteriales</taxon>
        <taxon>Corynebacteriaceae</taxon>
        <taxon>Corynebacterium</taxon>
    </lineage>
</organism>
<evidence type="ECO:0000313" key="3">
    <source>
        <dbReference type="Proteomes" id="UP000185434"/>
    </source>
</evidence>